<dbReference type="InterPro" id="IPR029062">
    <property type="entry name" value="Class_I_gatase-like"/>
</dbReference>
<dbReference type="Proteomes" id="UP001501195">
    <property type="component" value="Unassembled WGS sequence"/>
</dbReference>
<evidence type="ECO:0000256" key="3">
    <source>
        <dbReference type="ARBA" id="ARBA00022801"/>
    </source>
</evidence>
<comment type="similarity">
    <text evidence="1">Belongs to the peptidase S51 family.</text>
</comment>
<evidence type="ECO:0000256" key="2">
    <source>
        <dbReference type="ARBA" id="ARBA00022670"/>
    </source>
</evidence>
<dbReference type="CDD" id="cd03146">
    <property type="entry name" value="GAT1_Peptidase_E"/>
    <property type="match status" value="1"/>
</dbReference>
<dbReference type="SUPFAM" id="SSF52317">
    <property type="entry name" value="Class I glutamine amidotransferase-like"/>
    <property type="match status" value="1"/>
</dbReference>
<dbReference type="EMBL" id="BAABIL010000833">
    <property type="protein sequence ID" value="GAA4664901.1"/>
    <property type="molecule type" value="Genomic_DNA"/>
</dbReference>
<keyword evidence="3" id="KW-0378">Hydrolase</keyword>
<gene>
    <name evidence="5" type="ORF">GCM10023225_35630</name>
</gene>
<dbReference type="Pfam" id="PF03575">
    <property type="entry name" value="Peptidase_S51"/>
    <property type="match status" value="1"/>
</dbReference>
<name>A0ABP8VKJ1_9ACTN</name>
<proteinExistence type="inferred from homology"/>
<organism evidence="5 6">
    <name type="scientific">Kineococcus glutinatus</name>
    <dbReference type="NCBI Taxonomy" id="1070872"/>
    <lineage>
        <taxon>Bacteria</taxon>
        <taxon>Bacillati</taxon>
        <taxon>Actinomycetota</taxon>
        <taxon>Actinomycetes</taxon>
        <taxon>Kineosporiales</taxon>
        <taxon>Kineosporiaceae</taxon>
        <taxon>Kineococcus</taxon>
    </lineage>
</organism>
<evidence type="ECO:0000256" key="1">
    <source>
        <dbReference type="ARBA" id="ARBA00006534"/>
    </source>
</evidence>
<dbReference type="InterPro" id="IPR005320">
    <property type="entry name" value="Peptidase_S51"/>
</dbReference>
<comment type="caution">
    <text evidence="5">The sequence shown here is derived from an EMBL/GenBank/DDBJ whole genome shotgun (WGS) entry which is preliminary data.</text>
</comment>
<keyword evidence="4" id="KW-0720">Serine protease</keyword>
<dbReference type="PANTHER" id="PTHR20842">
    <property type="entry name" value="PROTEASE S51 ALPHA-ASPARTYL DIPEPTIDASE"/>
    <property type="match status" value="1"/>
</dbReference>
<dbReference type="PANTHER" id="PTHR20842:SF0">
    <property type="entry name" value="ALPHA-ASPARTYL DIPEPTIDASE"/>
    <property type="match status" value="1"/>
</dbReference>
<keyword evidence="6" id="KW-1185">Reference proteome</keyword>
<protein>
    <submittedName>
        <fullName evidence="5">Peptidase E</fullName>
    </submittedName>
</protein>
<reference evidence="6" key="1">
    <citation type="journal article" date="2019" name="Int. J. Syst. Evol. Microbiol.">
        <title>The Global Catalogue of Microorganisms (GCM) 10K type strain sequencing project: providing services to taxonomists for standard genome sequencing and annotation.</title>
        <authorList>
            <consortium name="The Broad Institute Genomics Platform"/>
            <consortium name="The Broad Institute Genome Sequencing Center for Infectious Disease"/>
            <person name="Wu L."/>
            <person name="Ma J."/>
        </authorList>
    </citation>
    <scope>NUCLEOTIDE SEQUENCE [LARGE SCALE GENOMIC DNA]</scope>
    <source>
        <strain evidence="6">JCM 18126</strain>
    </source>
</reference>
<dbReference type="Gene3D" id="3.40.50.880">
    <property type="match status" value="1"/>
</dbReference>
<evidence type="ECO:0000313" key="6">
    <source>
        <dbReference type="Proteomes" id="UP001501195"/>
    </source>
</evidence>
<accession>A0ABP8VKJ1</accession>
<evidence type="ECO:0000313" key="5">
    <source>
        <dbReference type="EMBL" id="GAA4664901.1"/>
    </source>
</evidence>
<keyword evidence="2" id="KW-0645">Protease</keyword>
<sequence length="244" mass="25502">MPAEEPTLVATSGGWRQGQRGWLDVAPLVQHAVELSGAAGRPRLCYVGTAAGDQRWFAAEVVDAGRRAGLDVSVLNLFPMPSVPDVAEHLLAQDAVWVGGGSVVNLLAVWRAHGVDAAMRRAWQAGVVLGGVSAGSICWFAGGTTDSWGPDLRPVTDALGFLPYGNGVHHDSEPGRRPLARSLVAAGVLPETHCTDDGVGLVYRGTALVEAVAEVRGAGAWLLRRTGTGVAEERLAPRLLPGAR</sequence>
<dbReference type="RefSeq" id="WP_345714272.1">
    <property type="nucleotide sequence ID" value="NZ_BAABIL010000833.1"/>
</dbReference>
<evidence type="ECO:0000256" key="4">
    <source>
        <dbReference type="ARBA" id="ARBA00022825"/>
    </source>
</evidence>